<dbReference type="Pfam" id="PF14579">
    <property type="entry name" value="HHH_6"/>
    <property type="match status" value="1"/>
</dbReference>
<dbReference type="AlphaFoldDB" id="A0A073J0R6"/>
<evidence type="ECO:0000313" key="9">
    <source>
        <dbReference type="Proteomes" id="UP000027665"/>
    </source>
</evidence>
<evidence type="ECO:0000259" key="7">
    <source>
        <dbReference type="SMART" id="SM00481"/>
    </source>
</evidence>
<dbReference type="PANTHER" id="PTHR32294">
    <property type="entry name" value="DNA POLYMERASE III SUBUNIT ALPHA"/>
    <property type="match status" value="1"/>
</dbReference>
<proteinExistence type="predicted"/>
<sequence>MGSPDKPFVHLHVHTEYSLLDGANRCADLAKAAKDMGMDSVAITDHGVMFGCYEFYTKCNDAGVKPILGCEVYVDPNGHTCREGKGQNHLILLAESEEGYYNLTKLVSIANTDGFYYRPRIDHELLARYSKGLICSSACIGGEVPQFIIRGDIEGAYRCAELYRDIMGAGNYFLEVQSNSVPEQAIVNKALVEMSKKLEIPLIATNDSHYLRREDAEWHDVLLCVQTGSVVTDEKRYRFTGDDYYFRSPEEMWAIFGDDLPESLTNTQIIADRCNVKLNTGHYYLPEFPLPEGETLSTHLRKMAERGLRDRLKSENPPQDYIERLEYELGVIEQMDFPGYFCIVSDIIVAAKKRNIPIGPGRGSAAGSLVAYSLGITDLDPIKYDLLFERFLNPERISMPDIDTDVSDKGREELIAYIVEKYGIDHVSQIVTFGRMLGRGAIKDVGRAMNIPIAEVNSITRLIPVNYPLQHKHITDALVEVPEFKEMYDGKPEVKKLVDTAIHIEGLARHCSQHAAGVVITPKPTSDMVPVRKFGEGQVATQYSMEPCEKLGLVKMDFLGLRTLSVLDGAVKNIEANGKGKIDLNEIPDDDKKTYEMLQRGDTLGVFQLESLGMTALVRRLRPDCFDDIIALVALYRPGPLDSGMADTYVRCKHGEEQVHYLHPKLEPYMKDTYGVILYQEQVMQSAQALAGYTLGEADLLRRAMGKKKKDVMAKERVKFIEGARKNGVDAANAGDIFDIIEKFAGYGFNKSHSAAYGLIAYWTAWLKAHYGAEYLASYLSSLVGSKMETLGQYIRSVRDEGFKVLPPDINESREEFTVVGEVIRLGLSAVAKVGDAAVASIIESRDKDGRYTSFWDFLTRVDMRQVNKGVVENLIKSGAFDSLEPNRAMLLGAMPQFMEQAAKQAQHTNQASLFGDDEASMIPEMHELPDFSEHQKLGMEKESMGLYISGHPFDHYEEEVRPYITCPIGDLGSWQSPSPAVTAGLLSSVTEKYSKSSGNPYGTAVFEDNRSTLDVMIFNSRWAQFKPILQPGQLYFIKGRPREDRGISIMADDIFTEEEYREKLERRVIITVESETSESFYDGMFRIIMKHPGKSEIILKVRAGGLTNDYIVSLIKRVKTEATEELKKELSEYSHDHISCI</sequence>
<dbReference type="InterPro" id="IPR016195">
    <property type="entry name" value="Pol/histidinol_Pase-like"/>
</dbReference>
<dbReference type="NCBIfam" id="NF005298">
    <property type="entry name" value="PRK06826.1"/>
    <property type="match status" value="1"/>
</dbReference>
<evidence type="ECO:0000313" key="8">
    <source>
        <dbReference type="EMBL" id="KEJ91287.1"/>
    </source>
</evidence>
<keyword evidence="3 8" id="KW-0548">Nucleotidyltransferase</keyword>
<dbReference type="InterPro" id="IPR011708">
    <property type="entry name" value="DNA_pol3_alpha_NTPase_dom"/>
</dbReference>
<dbReference type="Pfam" id="PF02811">
    <property type="entry name" value="PHP"/>
    <property type="match status" value="1"/>
</dbReference>
<dbReference type="GO" id="GO:0003887">
    <property type="term" value="F:DNA-directed DNA polymerase activity"/>
    <property type="evidence" value="ECO:0007669"/>
    <property type="project" value="UniProtKB-KW"/>
</dbReference>
<dbReference type="Pfam" id="PF07733">
    <property type="entry name" value="DNA_pol3_alpha"/>
    <property type="match status" value="1"/>
</dbReference>
<dbReference type="Proteomes" id="UP000027665">
    <property type="component" value="Unassembled WGS sequence"/>
</dbReference>
<dbReference type="SMART" id="SM00481">
    <property type="entry name" value="POLIIIAc"/>
    <property type="match status" value="1"/>
</dbReference>
<dbReference type="InterPro" id="IPR004805">
    <property type="entry name" value="DnaE2/DnaE/PolC"/>
</dbReference>
<dbReference type="GeneID" id="90984576"/>
<accession>A0A073J0R6</accession>
<feature type="domain" description="Polymerase/histidinol phosphatase N-terminal" evidence="7">
    <location>
        <begin position="9"/>
        <end position="76"/>
    </location>
</feature>
<dbReference type="PANTHER" id="PTHR32294:SF0">
    <property type="entry name" value="DNA POLYMERASE III SUBUNIT ALPHA"/>
    <property type="match status" value="1"/>
</dbReference>
<dbReference type="InterPro" id="IPR040982">
    <property type="entry name" value="DNA_pol3_finger"/>
</dbReference>
<evidence type="ECO:0000256" key="2">
    <source>
        <dbReference type="ARBA" id="ARBA00022679"/>
    </source>
</evidence>
<dbReference type="SUPFAM" id="SSF89550">
    <property type="entry name" value="PHP domain-like"/>
    <property type="match status" value="1"/>
</dbReference>
<dbReference type="InterPro" id="IPR029460">
    <property type="entry name" value="DNAPol_HHH"/>
</dbReference>
<dbReference type="InterPro" id="IPR003141">
    <property type="entry name" value="Pol/His_phosphatase_N"/>
</dbReference>
<dbReference type="NCBIfam" id="TIGR00594">
    <property type="entry name" value="polc"/>
    <property type="match status" value="1"/>
</dbReference>
<dbReference type="InterPro" id="IPR041931">
    <property type="entry name" value="DNA_pol3_alpha_thumb_dom"/>
</dbReference>
<gene>
    <name evidence="8" type="primary">dnaE</name>
    <name evidence="8" type="ORF">EH55_11340</name>
</gene>
<dbReference type="Pfam" id="PF17657">
    <property type="entry name" value="DNA_pol3_finger"/>
    <property type="match status" value="1"/>
</dbReference>
<comment type="caution">
    <text evidence="8">The sequence shown here is derived from an EMBL/GenBank/DDBJ whole genome shotgun (WGS) entry which is preliminary data.</text>
</comment>
<keyword evidence="5" id="KW-0239">DNA-directed DNA polymerase</keyword>
<dbReference type="RefSeq" id="WP_037978323.1">
    <property type="nucleotide sequence ID" value="NZ_JMKI01000053.1"/>
</dbReference>
<dbReference type="Gene3D" id="1.10.150.870">
    <property type="match status" value="1"/>
</dbReference>
<keyword evidence="9" id="KW-1185">Reference proteome</keyword>
<reference evidence="8 9" key="1">
    <citation type="submission" date="2014-04" db="EMBL/GenBank/DDBJ databases">
        <title>Draft Genome Sequence of Synergistes jonesii.</title>
        <authorList>
            <person name="Coil D.A."/>
            <person name="Eisen J.A."/>
            <person name="Holland-Moritz H.E."/>
        </authorList>
    </citation>
    <scope>NUCLEOTIDE SEQUENCE [LARGE SCALE GENOMIC DNA]</scope>
    <source>
        <strain evidence="8 9">78-1</strain>
    </source>
</reference>
<dbReference type="EMBL" id="JMKI01000053">
    <property type="protein sequence ID" value="KEJ91287.1"/>
    <property type="molecule type" value="Genomic_DNA"/>
</dbReference>
<dbReference type="NCBIfam" id="NF004226">
    <property type="entry name" value="PRK05673.1"/>
    <property type="match status" value="1"/>
</dbReference>
<evidence type="ECO:0000256" key="4">
    <source>
        <dbReference type="ARBA" id="ARBA00022705"/>
    </source>
</evidence>
<evidence type="ECO:0000256" key="1">
    <source>
        <dbReference type="ARBA" id="ARBA00012417"/>
    </source>
</evidence>
<dbReference type="EC" id="2.7.7.7" evidence="1"/>
<protein>
    <recommendedName>
        <fullName evidence="1">DNA-directed DNA polymerase</fullName>
        <ecNumber evidence="1">2.7.7.7</ecNumber>
    </recommendedName>
</protein>
<dbReference type="CDD" id="cd12113">
    <property type="entry name" value="PHP_PolIIIA_DnaE3"/>
    <property type="match status" value="1"/>
</dbReference>
<comment type="catalytic activity">
    <reaction evidence="6">
        <text>DNA(n) + a 2'-deoxyribonucleoside 5'-triphosphate = DNA(n+1) + diphosphate</text>
        <dbReference type="Rhea" id="RHEA:22508"/>
        <dbReference type="Rhea" id="RHEA-COMP:17339"/>
        <dbReference type="Rhea" id="RHEA-COMP:17340"/>
        <dbReference type="ChEBI" id="CHEBI:33019"/>
        <dbReference type="ChEBI" id="CHEBI:61560"/>
        <dbReference type="ChEBI" id="CHEBI:173112"/>
        <dbReference type="EC" id="2.7.7.7"/>
    </reaction>
</comment>
<dbReference type="Gene3D" id="3.20.20.140">
    <property type="entry name" value="Metal-dependent hydrolases"/>
    <property type="match status" value="1"/>
</dbReference>
<dbReference type="InterPro" id="IPR004013">
    <property type="entry name" value="PHP_dom"/>
</dbReference>
<organism evidence="8 9">
    <name type="scientific">Synergistes jonesii</name>
    <dbReference type="NCBI Taxonomy" id="2754"/>
    <lineage>
        <taxon>Bacteria</taxon>
        <taxon>Thermotogati</taxon>
        <taxon>Synergistota</taxon>
        <taxon>Synergistia</taxon>
        <taxon>Synergistales</taxon>
        <taxon>Synergistaceae</taxon>
        <taxon>Synergistes</taxon>
    </lineage>
</organism>
<evidence type="ECO:0000256" key="5">
    <source>
        <dbReference type="ARBA" id="ARBA00022932"/>
    </source>
</evidence>
<keyword evidence="4" id="KW-0235">DNA replication</keyword>
<dbReference type="PATRIC" id="fig|2754.20.peg.1921"/>
<dbReference type="eggNOG" id="COG0587">
    <property type="taxonomic scope" value="Bacteria"/>
</dbReference>
<dbReference type="Gene3D" id="1.10.10.1600">
    <property type="entry name" value="Bacterial DNA polymerase III alpha subunit, thumb domain"/>
    <property type="match status" value="1"/>
</dbReference>
<dbReference type="GO" id="GO:0006260">
    <property type="term" value="P:DNA replication"/>
    <property type="evidence" value="ECO:0007669"/>
    <property type="project" value="UniProtKB-KW"/>
</dbReference>
<dbReference type="OrthoDB" id="9803237at2"/>
<evidence type="ECO:0000256" key="3">
    <source>
        <dbReference type="ARBA" id="ARBA00022695"/>
    </source>
</evidence>
<keyword evidence="2 8" id="KW-0808">Transferase</keyword>
<evidence type="ECO:0000256" key="6">
    <source>
        <dbReference type="ARBA" id="ARBA00049244"/>
    </source>
</evidence>
<name>A0A073J0R6_9BACT</name>
<dbReference type="GO" id="GO:0008408">
    <property type="term" value="F:3'-5' exonuclease activity"/>
    <property type="evidence" value="ECO:0007669"/>
    <property type="project" value="InterPro"/>
</dbReference>
<dbReference type="CDD" id="cd04485">
    <property type="entry name" value="DnaE_OBF"/>
    <property type="match status" value="1"/>
</dbReference>
<dbReference type="STRING" id="2754.EH55_11340"/>